<proteinExistence type="predicted"/>
<organism evidence="1 2">
    <name type="scientific">Colocasia esculenta</name>
    <name type="common">Wild taro</name>
    <name type="synonym">Arum esculentum</name>
    <dbReference type="NCBI Taxonomy" id="4460"/>
    <lineage>
        <taxon>Eukaryota</taxon>
        <taxon>Viridiplantae</taxon>
        <taxon>Streptophyta</taxon>
        <taxon>Embryophyta</taxon>
        <taxon>Tracheophyta</taxon>
        <taxon>Spermatophyta</taxon>
        <taxon>Magnoliopsida</taxon>
        <taxon>Liliopsida</taxon>
        <taxon>Araceae</taxon>
        <taxon>Aroideae</taxon>
        <taxon>Colocasieae</taxon>
        <taxon>Colocasia</taxon>
    </lineage>
</organism>
<protein>
    <submittedName>
        <fullName evidence="1">Uncharacterized protein</fullName>
    </submittedName>
</protein>
<accession>A0A843XF20</accession>
<reference evidence="1" key="1">
    <citation type="submission" date="2017-07" db="EMBL/GenBank/DDBJ databases">
        <title>Taro Niue Genome Assembly and Annotation.</title>
        <authorList>
            <person name="Atibalentja N."/>
            <person name="Keating K."/>
            <person name="Fields C.J."/>
        </authorList>
    </citation>
    <scope>NUCLEOTIDE SEQUENCE</scope>
    <source>
        <strain evidence="1">Niue_2</strain>
        <tissue evidence="1">Leaf</tissue>
    </source>
</reference>
<dbReference type="Proteomes" id="UP000652761">
    <property type="component" value="Unassembled WGS sequence"/>
</dbReference>
<evidence type="ECO:0000313" key="1">
    <source>
        <dbReference type="EMBL" id="MQM17825.1"/>
    </source>
</evidence>
<evidence type="ECO:0000313" key="2">
    <source>
        <dbReference type="Proteomes" id="UP000652761"/>
    </source>
</evidence>
<sequence>MDSFTSAFFPPAFSGSVTRLVTVLAVGLVGVRGSSSLEHYVRELLNSVLHVMELRMLRCHC</sequence>
<keyword evidence="2" id="KW-1185">Reference proteome</keyword>
<gene>
    <name evidence="1" type="ORF">Taro_050804</name>
</gene>
<name>A0A843XF20_COLES</name>
<dbReference type="EMBL" id="NMUH01007791">
    <property type="protein sequence ID" value="MQM17825.1"/>
    <property type="molecule type" value="Genomic_DNA"/>
</dbReference>
<dbReference type="AlphaFoldDB" id="A0A843XF20"/>
<comment type="caution">
    <text evidence="1">The sequence shown here is derived from an EMBL/GenBank/DDBJ whole genome shotgun (WGS) entry which is preliminary data.</text>
</comment>